<reference evidence="2" key="1">
    <citation type="submission" date="2020-11" db="EMBL/GenBank/DDBJ databases">
        <title>Sequencing the genomes of 1000 actinobacteria strains.</title>
        <authorList>
            <person name="Klenk H.-P."/>
        </authorList>
    </citation>
    <scope>NUCLEOTIDE SEQUENCE</scope>
    <source>
        <strain evidence="2">DSM 45356</strain>
    </source>
</reference>
<dbReference type="AlphaFoldDB" id="A0A8J7GLV9"/>
<organism evidence="2 3">
    <name type="scientific">Longispora fulva</name>
    <dbReference type="NCBI Taxonomy" id="619741"/>
    <lineage>
        <taxon>Bacteria</taxon>
        <taxon>Bacillati</taxon>
        <taxon>Actinomycetota</taxon>
        <taxon>Actinomycetes</taxon>
        <taxon>Micromonosporales</taxon>
        <taxon>Micromonosporaceae</taxon>
        <taxon>Longispora</taxon>
    </lineage>
</organism>
<comment type="caution">
    <text evidence="2">The sequence shown here is derived from an EMBL/GenBank/DDBJ whole genome shotgun (WGS) entry which is preliminary data.</text>
</comment>
<feature type="domain" description="DUF5753" evidence="1">
    <location>
        <begin position="3"/>
        <end position="119"/>
    </location>
</feature>
<evidence type="ECO:0000313" key="2">
    <source>
        <dbReference type="EMBL" id="MBG6139342.1"/>
    </source>
</evidence>
<dbReference type="InterPro" id="IPR043917">
    <property type="entry name" value="DUF5753"/>
</dbReference>
<dbReference type="Proteomes" id="UP000622552">
    <property type="component" value="Unassembled WGS sequence"/>
</dbReference>
<dbReference type="EMBL" id="JADOUF010000001">
    <property type="protein sequence ID" value="MBG6139342.1"/>
    <property type="molecule type" value="Genomic_DNA"/>
</dbReference>
<name>A0A8J7GLV9_9ACTN</name>
<sequence>MTATDGPTFHLIIDEVVLRRPVGGDRIMRAQLRRMVELAELPSITLQVFPIDAVTPPSPGGAFSVLRFKDDLDVGVVAVPNHLSSVYFDEPCDVEAYVEMFGRLAQHALDPDDSVKLVARLGNA</sequence>
<evidence type="ECO:0000259" key="1">
    <source>
        <dbReference type="Pfam" id="PF19054"/>
    </source>
</evidence>
<evidence type="ECO:0000313" key="3">
    <source>
        <dbReference type="Proteomes" id="UP000622552"/>
    </source>
</evidence>
<proteinExistence type="predicted"/>
<dbReference type="Pfam" id="PF19054">
    <property type="entry name" value="DUF5753"/>
    <property type="match status" value="1"/>
</dbReference>
<gene>
    <name evidence="2" type="ORF">IW245_005536</name>
</gene>
<accession>A0A8J7GLV9</accession>
<keyword evidence="3" id="KW-1185">Reference proteome</keyword>
<protein>
    <recommendedName>
        <fullName evidence="1">DUF5753 domain-containing protein</fullName>
    </recommendedName>
</protein>